<dbReference type="PANTHER" id="PTHR13014">
    <property type="entry name" value="MITOCHONDRIAL 28S RIBOSOMAL PROTEIN S30/P52 PRO-APOTOTIC PROTEIN"/>
    <property type="match status" value="1"/>
</dbReference>
<keyword evidence="4" id="KW-0687">Ribonucleoprotein</keyword>
<organism evidence="5 6">
    <name type="scientific">Ridgeia piscesae</name>
    <name type="common">Tubeworm</name>
    <dbReference type="NCBI Taxonomy" id="27915"/>
    <lineage>
        <taxon>Eukaryota</taxon>
        <taxon>Metazoa</taxon>
        <taxon>Spiralia</taxon>
        <taxon>Lophotrochozoa</taxon>
        <taxon>Annelida</taxon>
        <taxon>Polychaeta</taxon>
        <taxon>Sedentaria</taxon>
        <taxon>Canalipalpata</taxon>
        <taxon>Sabellida</taxon>
        <taxon>Siboglinidae</taxon>
        <taxon>Ridgeia</taxon>
    </lineage>
</organism>
<evidence type="ECO:0000256" key="4">
    <source>
        <dbReference type="ARBA" id="ARBA00023274"/>
    </source>
</evidence>
<dbReference type="GO" id="GO:0003735">
    <property type="term" value="F:structural constituent of ribosome"/>
    <property type="evidence" value="ECO:0007669"/>
    <property type="project" value="InterPro"/>
</dbReference>
<sequence>MTTLCSSKAEKSAHINHTTCGVRSLASFCQVSLQITNICSGHNAMRMCESRHSGKGFVLCKRRKKRTTIQKNERGSRFWPEMRMAQMKHKTNHQIRTELPLPQFLEMDDKVCIEGKYPQVEYKGKVAGQKAIHDRPITVSGHWIADPCEFGQVSFHTMPPQYEQFCKEFDEKSLEQLWQGFGLMASFGWCAAQAHNQGFNLYLDTTYPFTTQTVLVDSNNVRFFTYQLNTLHLWKDDSANPMRNILWATDTAKLFDSVEGGQVKGFNDDVLRQILKFFTLKPVNRGIDLRPYLADEESPVSQDRLINLKGEEPIERPPIGRWQYPRNAVYF</sequence>
<dbReference type="GO" id="GO:0006412">
    <property type="term" value="P:translation"/>
    <property type="evidence" value="ECO:0007669"/>
    <property type="project" value="InterPro"/>
</dbReference>
<evidence type="ECO:0000256" key="2">
    <source>
        <dbReference type="ARBA" id="ARBA00022980"/>
    </source>
</evidence>
<evidence type="ECO:0000256" key="3">
    <source>
        <dbReference type="ARBA" id="ARBA00023128"/>
    </source>
</evidence>
<dbReference type="AlphaFoldDB" id="A0AAD9PD84"/>
<dbReference type="PANTHER" id="PTHR13014:SF3">
    <property type="entry name" value="LARGE RIBOSOMAL SUBUNIT PROTEIN ML65"/>
    <property type="match status" value="1"/>
</dbReference>
<evidence type="ECO:0000313" key="5">
    <source>
        <dbReference type="EMBL" id="KAK2192637.1"/>
    </source>
</evidence>
<keyword evidence="6" id="KW-1185">Reference proteome</keyword>
<keyword evidence="2" id="KW-0689">Ribosomal protein</keyword>
<comment type="subcellular location">
    <subcellularLocation>
        <location evidence="1">Mitochondrion</location>
    </subcellularLocation>
</comment>
<gene>
    <name evidence="5" type="ORF">NP493_27g03014</name>
</gene>
<dbReference type="Proteomes" id="UP001209878">
    <property type="component" value="Unassembled WGS sequence"/>
</dbReference>
<dbReference type="Pfam" id="PF07147">
    <property type="entry name" value="PDCD9"/>
    <property type="match status" value="1"/>
</dbReference>
<evidence type="ECO:0000256" key="1">
    <source>
        <dbReference type="ARBA" id="ARBA00004173"/>
    </source>
</evidence>
<evidence type="ECO:0000313" key="6">
    <source>
        <dbReference type="Proteomes" id="UP001209878"/>
    </source>
</evidence>
<dbReference type="EMBL" id="JAODUO010000026">
    <property type="protein sequence ID" value="KAK2192637.1"/>
    <property type="molecule type" value="Genomic_DNA"/>
</dbReference>
<dbReference type="GO" id="GO:0005762">
    <property type="term" value="C:mitochondrial large ribosomal subunit"/>
    <property type="evidence" value="ECO:0007669"/>
    <property type="project" value="TreeGrafter"/>
</dbReference>
<protein>
    <submittedName>
        <fullName evidence="5">Uncharacterized protein</fullName>
    </submittedName>
</protein>
<keyword evidence="3" id="KW-0496">Mitochondrion</keyword>
<dbReference type="InterPro" id="IPR010793">
    <property type="entry name" value="Ribosomal_mL37/mL65"/>
</dbReference>
<proteinExistence type="predicted"/>
<reference evidence="5" key="1">
    <citation type="journal article" date="2023" name="Mol. Biol. Evol.">
        <title>Third-Generation Sequencing Reveals the Adaptive Role of the Epigenome in Three Deep-Sea Polychaetes.</title>
        <authorList>
            <person name="Perez M."/>
            <person name="Aroh O."/>
            <person name="Sun Y."/>
            <person name="Lan Y."/>
            <person name="Juniper S.K."/>
            <person name="Young C.R."/>
            <person name="Angers B."/>
            <person name="Qian P.Y."/>
        </authorList>
    </citation>
    <scope>NUCLEOTIDE SEQUENCE</scope>
    <source>
        <strain evidence="5">R07B-5</strain>
    </source>
</reference>
<name>A0AAD9PD84_RIDPI</name>
<accession>A0AAD9PD84</accession>
<dbReference type="InterPro" id="IPR039982">
    <property type="entry name" value="Ribosomal_mL65"/>
</dbReference>
<comment type="caution">
    <text evidence="5">The sequence shown here is derived from an EMBL/GenBank/DDBJ whole genome shotgun (WGS) entry which is preliminary data.</text>
</comment>